<dbReference type="SMART" id="SM00822">
    <property type="entry name" value="PKS_KR"/>
    <property type="match status" value="1"/>
</dbReference>
<sequence>MSASQATPIAIIGIGCRLPGGVVSPGGLWQLAAEGRGTTGPVPADRWDAARLAALQDPELEERAAVGCFLDGDIWAWEPEALSVAPAEREWVDPQSRVMMEVAWEAVEHAGIPLDRIRASRTGVYIGTYAPDNLFREARPVEDAPNSPYLFGNYTAGTAGRVAFALDLRGPVMVVSTHCSSSMVALDTACGALSLGECDQALAGGVLLMVAPQTHYFEAPLLLSRHGACHAFDARADGYVRGEGAGALLLKRLEDARRDGDRVLAVIRGSAVNNDGQATRMTAPSAEMQRRLFRQAVDLAGIDPGDAGLVEAHGPGTSVGDPIEYSSIHAVYGRTGRGGCALGSLKTNIGHTEPVSGVAGVIKAVESLRRGLVPPNRNFTGWNPGIDRDEPSRLFVPTELTPWPVPGKSRIAAVCSYGVSGTNGHLVLEAAPAPRRIKAKAPKQSPGSKRLFLLSATSEASLSASARGLAGWAEGEGARTPVADVVHTLALRRRHAEQRLGIVADSLPRLAELAEQFAKGQAADGIAAGAPVLPPGHPGPVFVFTGQGSQYAGMCQGLLRSEPVFAAAIDAIEPLVQAESGFSLRAMIERPEQLVGVDLIQPVLFGVQVALAEVWRSWGVQPAAVIGQSLGEVAAAVVAGVLSLEDGVKVICRRATLLARIAHGAMASVMLSADETRAAIEAAGADGVALGVLTAPRTTVVSGDAQQVRALVEAWTAAGTVARMVDVDVASHSPQVDPVVAELHQVLSGLPDNRPWKIAFYSTVSAEPRDPGPLNAAYWVHNQRDTVRFQRAVEAALADGHRLFVECTAHPLASRPITETAAQAGIEDVVAVGSLRRGADDAESFLTHLATAHCAGFDGIDLSSRYGAGQLADVPVTSWNRTRHGGTAEPYTLVAPHLPAARQHPLLGGHVQDPDDPGRHLWQTPISPARLPWLTDHRVAGVPVLPGTGFAEMLLAAGAQALGTDTVTLEGMRAQSPLVLEPEPVVHTRLQLQEDGSLHGEVLTRTEDGQVIHAHGTLRTLTDREPPPVLDGPTGEWTDSAPADLHRHFRERHNVLHGPSFTAIDRIRLSPDRTRAVATVRTADSARVSAAALRLHPALADEFVQTAVAAWLGYCATSPGPVVVAGFDEVTLFGPTSHTRYADVTLHTADDLTCTASGLLTTAEGTVVAEIRGLRLSNITPPEQRYTDRLAHLAWHPEPAPDVLQAVGQQWLVIAPEHTRWGERLSALLRKRTAGSRLLSYPQSLSPDRAPFSDALTKALEDATSPAVTHILLVLNRSGTDPDPASAQAAVRRTLAVLQTLAGRGASPRLWTAWRGDHPLTAAGIRGLLRVAAFELPELRPSALTLSSDTPLGDVLPDLLADGPITEIAWHHRARSSARVRTGPADRPTDEPSARIRPDGGYLVTGGLGGLGLLTARRLAERGARHLVLVGRTEPGPDAARQLEELRSTGTAVQVVTGDIADPATVRHALDTGHPLHGIVHAAGVVEDATLTRLDTELLERVWRGKAEGAWQLHQATLELDLDFFAVYSSVASLLGSPGQGAYAAANAYLDALVAHRLAEGLPATGIHWGAWSKAGRGQHLAARGFVMISPQDGIDAFERILAEGHQQTAYSPIDAAQWTAPYPAMRGSTLFTELLTGVTAGTVDDTSPVLEDLQTAAPGNDRHRILTAFVIDQVRELLGGTTRHIGPHTSLIVLGLDSLGAVQLQQRLAAALRTDIAPGTIWVKPSPAALAEALLEQTGLAATDRTSAQEAK</sequence>
<evidence type="ECO:0000256" key="4">
    <source>
        <dbReference type="ARBA" id="ARBA00022679"/>
    </source>
</evidence>
<feature type="region of interest" description="C-terminal hotdog fold" evidence="6">
    <location>
        <begin position="1037"/>
        <end position="1185"/>
    </location>
</feature>
<evidence type="ECO:0000256" key="1">
    <source>
        <dbReference type="ARBA" id="ARBA00004792"/>
    </source>
</evidence>
<gene>
    <name evidence="11" type="ORF">ABUW04_15980</name>
</gene>
<dbReference type="Gene3D" id="3.40.47.10">
    <property type="match status" value="1"/>
</dbReference>
<dbReference type="InterPro" id="IPR016036">
    <property type="entry name" value="Malonyl_transacylase_ACP-bd"/>
</dbReference>
<dbReference type="InterPro" id="IPR014043">
    <property type="entry name" value="Acyl_transferase_dom"/>
</dbReference>
<dbReference type="InterPro" id="IPR032821">
    <property type="entry name" value="PKS_assoc"/>
</dbReference>
<dbReference type="InterPro" id="IPR049900">
    <property type="entry name" value="PKS_mFAS_DH"/>
</dbReference>
<dbReference type="PANTHER" id="PTHR43775">
    <property type="entry name" value="FATTY ACID SYNTHASE"/>
    <property type="match status" value="1"/>
</dbReference>
<dbReference type="InterPro" id="IPR036736">
    <property type="entry name" value="ACP-like_sf"/>
</dbReference>
<dbReference type="RefSeq" id="WP_380565342.1">
    <property type="nucleotide sequence ID" value="NZ_JBEUKS010000005.1"/>
</dbReference>
<evidence type="ECO:0000256" key="6">
    <source>
        <dbReference type="PROSITE-ProRule" id="PRU01363"/>
    </source>
</evidence>
<dbReference type="CDD" id="cd00833">
    <property type="entry name" value="PKS"/>
    <property type="match status" value="1"/>
</dbReference>
<dbReference type="Gene3D" id="3.10.129.110">
    <property type="entry name" value="Polyketide synthase dehydratase"/>
    <property type="match status" value="1"/>
</dbReference>
<dbReference type="InterPro" id="IPR001227">
    <property type="entry name" value="Ac_transferase_dom_sf"/>
</dbReference>
<dbReference type="PROSITE" id="PS50075">
    <property type="entry name" value="CARRIER"/>
    <property type="match status" value="1"/>
</dbReference>
<dbReference type="InterPro" id="IPR014030">
    <property type="entry name" value="Ketoacyl_synth_N"/>
</dbReference>
<keyword evidence="5" id="KW-0045">Antibiotic biosynthesis</keyword>
<dbReference type="Pfam" id="PF00109">
    <property type="entry name" value="ketoacyl-synt"/>
    <property type="match status" value="1"/>
</dbReference>
<dbReference type="SUPFAM" id="SSF52151">
    <property type="entry name" value="FabD/lysophospholipase-like"/>
    <property type="match status" value="1"/>
</dbReference>
<dbReference type="InterPro" id="IPR050091">
    <property type="entry name" value="PKS_NRPS_Biosynth_Enz"/>
</dbReference>
<dbReference type="Pfam" id="PF00550">
    <property type="entry name" value="PP-binding"/>
    <property type="match status" value="1"/>
</dbReference>
<dbReference type="SUPFAM" id="SSF55048">
    <property type="entry name" value="Probable ACP-binding domain of malonyl-CoA ACP transacylase"/>
    <property type="match status" value="1"/>
</dbReference>
<dbReference type="Pfam" id="PF14765">
    <property type="entry name" value="PS-DH"/>
    <property type="match status" value="1"/>
</dbReference>
<dbReference type="InterPro" id="IPR042104">
    <property type="entry name" value="PKS_dehydratase_sf"/>
</dbReference>
<dbReference type="Pfam" id="PF08659">
    <property type="entry name" value="KR"/>
    <property type="match status" value="1"/>
</dbReference>
<feature type="domain" description="PKS/mFAS DH" evidence="10">
    <location>
        <begin position="904"/>
        <end position="1185"/>
    </location>
</feature>
<dbReference type="Pfam" id="PF16197">
    <property type="entry name" value="KAsynt_C_assoc"/>
    <property type="match status" value="1"/>
</dbReference>
<reference evidence="11 12" key="1">
    <citation type="submission" date="2024-06" db="EMBL/GenBank/DDBJ databases">
        <authorList>
            <person name="Lee S.D."/>
        </authorList>
    </citation>
    <scope>NUCLEOTIDE SEQUENCE [LARGE SCALE GENOMIC DNA]</scope>
    <source>
        <strain evidence="11 12">N1-10</strain>
    </source>
</reference>
<evidence type="ECO:0000256" key="3">
    <source>
        <dbReference type="ARBA" id="ARBA00022553"/>
    </source>
</evidence>
<dbReference type="PANTHER" id="PTHR43775:SF37">
    <property type="entry name" value="SI:DKEY-61P9.11"/>
    <property type="match status" value="1"/>
</dbReference>
<dbReference type="Gene3D" id="3.40.50.720">
    <property type="entry name" value="NAD(P)-binding Rossmann-like Domain"/>
    <property type="match status" value="1"/>
</dbReference>
<comment type="caution">
    <text evidence="11">The sequence shown here is derived from an EMBL/GenBank/DDBJ whole genome shotgun (WGS) entry which is preliminary data.</text>
</comment>
<evidence type="ECO:0000259" key="10">
    <source>
        <dbReference type="PROSITE" id="PS52019"/>
    </source>
</evidence>
<feature type="compositionally biased region" description="Basic and acidic residues" evidence="7">
    <location>
        <begin position="1387"/>
        <end position="1398"/>
    </location>
</feature>
<feature type="region of interest" description="N-terminal hotdog fold" evidence="6">
    <location>
        <begin position="904"/>
        <end position="1025"/>
    </location>
</feature>
<dbReference type="SMART" id="SM00827">
    <property type="entry name" value="PKS_AT"/>
    <property type="match status" value="1"/>
</dbReference>
<dbReference type="InterPro" id="IPR020806">
    <property type="entry name" value="PKS_PP-bd"/>
</dbReference>
<evidence type="ECO:0000256" key="5">
    <source>
        <dbReference type="ARBA" id="ARBA00023194"/>
    </source>
</evidence>
<dbReference type="SMART" id="SM00823">
    <property type="entry name" value="PKS_PP"/>
    <property type="match status" value="1"/>
</dbReference>
<evidence type="ECO:0000259" key="8">
    <source>
        <dbReference type="PROSITE" id="PS50075"/>
    </source>
</evidence>
<feature type="domain" description="Ketosynthase family 3 (KS3)" evidence="9">
    <location>
        <begin position="6"/>
        <end position="430"/>
    </location>
</feature>
<dbReference type="InterPro" id="IPR049552">
    <property type="entry name" value="PKS_DH_N"/>
</dbReference>
<proteinExistence type="predicted"/>
<dbReference type="InterPro" id="IPR013968">
    <property type="entry name" value="PKS_KR"/>
</dbReference>
<feature type="region of interest" description="Disordered" evidence="7">
    <location>
        <begin position="1373"/>
        <end position="1398"/>
    </location>
</feature>
<dbReference type="InterPro" id="IPR016035">
    <property type="entry name" value="Acyl_Trfase/lysoPLipase"/>
</dbReference>
<evidence type="ECO:0000259" key="9">
    <source>
        <dbReference type="PROSITE" id="PS52004"/>
    </source>
</evidence>
<accession>A0ABV6XNB2</accession>
<name>A0ABV6XNB2_9ACTN</name>
<evidence type="ECO:0000313" key="11">
    <source>
        <dbReference type="EMBL" id="MFC1439756.1"/>
    </source>
</evidence>
<keyword evidence="3" id="KW-0597">Phosphoprotein</keyword>
<evidence type="ECO:0000256" key="2">
    <source>
        <dbReference type="ARBA" id="ARBA00022450"/>
    </source>
</evidence>
<comment type="pathway">
    <text evidence="1">Antibiotic biosynthesis.</text>
</comment>
<dbReference type="InterPro" id="IPR049551">
    <property type="entry name" value="PKS_DH_C"/>
</dbReference>
<evidence type="ECO:0000313" key="12">
    <source>
        <dbReference type="Proteomes" id="UP001592581"/>
    </source>
</evidence>
<dbReference type="InterPro" id="IPR016039">
    <property type="entry name" value="Thiolase-like"/>
</dbReference>
<dbReference type="InterPro" id="IPR009081">
    <property type="entry name" value="PP-bd_ACP"/>
</dbReference>
<dbReference type="PROSITE" id="PS52019">
    <property type="entry name" value="PKS_MFAS_DH"/>
    <property type="match status" value="1"/>
</dbReference>
<dbReference type="Pfam" id="PF21089">
    <property type="entry name" value="PKS_DH_N"/>
    <property type="match status" value="1"/>
</dbReference>
<dbReference type="SUPFAM" id="SSF51735">
    <property type="entry name" value="NAD(P)-binding Rossmann-fold domains"/>
    <property type="match status" value="2"/>
</dbReference>
<dbReference type="SUPFAM" id="SSF47336">
    <property type="entry name" value="ACP-like"/>
    <property type="match status" value="1"/>
</dbReference>
<dbReference type="CDD" id="cd08955">
    <property type="entry name" value="KR_2_FAS_SDR_x"/>
    <property type="match status" value="1"/>
</dbReference>
<dbReference type="InterPro" id="IPR020841">
    <property type="entry name" value="PKS_Beta-ketoAc_synthase_dom"/>
</dbReference>
<dbReference type="InterPro" id="IPR020807">
    <property type="entry name" value="PKS_DH"/>
</dbReference>
<dbReference type="SMART" id="SM00826">
    <property type="entry name" value="PKS_DH"/>
    <property type="match status" value="1"/>
</dbReference>
<feature type="active site" description="Proton donor; for dehydratase activity" evidence="6">
    <location>
        <position position="1101"/>
    </location>
</feature>
<dbReference type="EMBL" id="JBEUKS010000005">
    <property type="protein sequence ID" value="MFC1439756.1"/>
    <property type="molecule type" value="Genomic_DNA"/>
</dbReference>
<feature type="active site" description="Proton acceptor; for dehydratase activity" evidence="6">
    <location>
        <position position="937"/>
    </location>
</feature>
<feature type="domain" description="Carrier" evidence="8">
    <location>
        <begin position="1665"/>
        <end position="1739"/>
    </location>
</feature>
<dbReference type="SUPFAM" id="SSF53901">
    <property type="entry name" value="Thiolase-like"/>
    <property type="match status" value="1"/>
</dbReference>
<keyword evidence="2" id="KW-0596">Phosphopantetheine</keyword>
<dbReference type="PROSITE" id="PS52004">
    <property type="entry name" value="KS3_2"/>
    <property type="match status" value="1"/>
</dbReference>
<dbReference type="Pfam" id="PF02801">
    <property type="entry name" value="Ketoacyl-synt_C"/>
    <property type="match status" value="1"/>
</dbReference>
<dbReference type="InterPro" id="IPR014031">
    <property type="entry name" value="Ketoacyl_synth_C"/>
</dbReference>
<dbReference type="SMART" id="SM00825">
    <property type="entry name" value="PKS_KS"/>
    <property type="match status" value="1"/>
</dbReference>
<evidence type="ECO:0000256" key="7">
    <source>
        <dbReference type="SAM" id="MobiDB-lite"/>
    </source>
</evidence>
<dbReference type="InterPro" id="IPR036291">
    <property type="entry name" value="NAD(P)-bd_dom_sf"/>
</dbReference>
<protein>
    <submittedName>
        <fullName evidence="11">Type I polyketide synthase</fullName>
    </submittedName>
</protein>
<dbReference type="Pfam" id="PF00698">
    <property type="entry name" value="Acyl_transf_1"/>
    <property type="match status" value="1"/>
</dbReference>
<dbReference type="InterPro" id="IPR057326">
    <property type="entry name" value="KR_dom"/>
</dbReference>
<keyword evidence="12" id="KW-1185">Reference proteome</keyword>
<keyword evidence="4" id="KW-0808">Transferase</keyword>
<organism evidence="11 12">
    <name type="scientific">Streptacidiphilus jeojiensis</name>
    <dbReference type="NCBI Taxonomy" id="3229225"/>
    <lineage>
        <taxon>Bacteria</taxon>
        <taxon>Bacillati</taxon>
        <taxon>Actinomycetota</taxon>
        <taxon>Actinomycetes</taxon>
        <taxon>Kitasatosporales</taxon>
        <taxon>Streptomycetaceae</taxon>
        <taxon>Streptacidiphilus</taxon>
    </lineage>
</organism>
<dbReference type="Gene3D" id="3.30.70.250">
    <property type="entry name" value="Malonyl-CoA ACP transacylase, ACP-binding"/>
    <property type="match status" value="1"/>
</dbReference>
<dbReference type="Gene3D" id="1.10.1200.10">
    <property type="entry name" value="ACP-like"/>
    <property type="match status" value="1"/>
</dbReference>
<dbReference type="Gene3D" id="3.40.366.10">
    <property type="entry name" value="Malonyl-Coenzyme A Acyl Carrier Protein, domain 2"/>
    <property type="match status" value="1"/>
</dbReference>
<dbReference type="Proteomes" id="UP001592581">
    <property type="component" value="Unassembled WGS sequence"/>
</dbReference>